<proteinExistence type="predicted"/>
<gene>
    <name evidence="1" type="ORF">KL86DYS2_11967</name>
</gene>
<organism evidence="1">
    <name type="scientific">uncultured Dysgonomonas sp</name>
    <dbReference type="NCBI Taxonomy" id="206096"/>
    <lineage>
        <taxon>Bacteria</taxon>
        <taxon>Pseudomonadati</taxon>
        <taxon>Bacteroidota</taxon>
        <taxon>Bacteroidia</taxon>
        <taxon>Bacteroidales</taxon>
        <taxon>Dysgonomonadaceae</taxon>
        <taxon>Dysgonomonas</taxon>
        <taxon>environmental samples</taxon>
    </lineage>
</organism>
<sequence>MGGYYSNWLIPDICLLQDYQRDEEKIGQKPNQVMSSILIYLIYVISDMDVLFNMESDNKKQVKKCHFCHLFLKLSR</sequence>
<dbReference type="AlphaFoldDB" id="A0A212JNU3"/>
<dbReference type="EMBL" id="FLUL01000001">
    <property type="protein sequence ID" value="SBW01097.1"/>
    <property type="molecule type" value="Genomic_DNA"/>
</dbReference>
<evidence type="ECO:0000313" key="1">
    <source>
        <dbReference type="EMBL" id="SBW01097.1"/>
    </source>
</evidence>
<accession>A0A212JNU3</accession>
<protein>
    <submittedName>
        <fullName evidence="1">Uncharacterized protein</fullName>
    </submittedName>
</protein>
<name>A0A212JNU3_9BACT</name>
<reference evidence="1" key="1">
    <citation type="submission" date="2016-04" db="EMBL/GenBank/DDBJ databases">
        <authorList>
            <person name="Evans L.H."/>
            <person name="Alamgir A."/>
            <person name="Owens N."/>
            <person name="Weber N.D."/>
            <person name="Virtaneva K."/>
            <person name="Barbian K."/>
            <person name="Babar A."/>
            <person name="Rosenke K."/>
        </authorList>
    </citation>
    <scope>NUCLEOTIDE SEQUENCE</scope>
    <source>
        <strain evidence="1">86-2</strain>
    </source>
</reference>